<dbReference type="EMBL" id="OX596085">
    <property type="protein sequence ID" value="CAI9690247.1"/>
    <property type="molecule type" value="Genomic_DNA"/>
</dbReference>
<evidence type="ECO:0000313" key="1">
    <source>
        <dbReference type="EMBL" id="CAI9690247.1"/>
    </source>
</evidence>
<evidence type="ECO:0000313" key="2">
    <source>
        <dbReference type="Proteomes" id="UP001162501"/>
    </source>
</evidence>
<protein>
    <submittedName>
        <fullName evidence="1">Uncharacterized protein</fullName>
    </submittedName>
</protein>
<dbReference type="Proteomes" id="UP001162501">
    <property type="component" value="Chromosome 1"/>
</dbReference>
<gene>
    <name evidence="1" type="ORF">MRATA1EN3_LOCUS1460</name>
</gene>
<organism evidence="1 2">
    <name type="scientific">Rangifer tarandus platyrhynchus</name>
    <name type="common">Svalbard reindeer</name>
    <dbReference type="NCBI Taxonomy" id="3082113"/>
    <lineage>
        <taxon>Eukaryota</taxon>
        <taxon>Metazoa</taxon>
        <taxon>Chordata</taxon>
        <taxon>Craniata</taxon>
        <taxon>Vertebrata</taxon>
        <taxon>Euteleostomi</taxon>
        <taxon>Mammalia</taxon>
        <taxon>Eutheria</taxon>
        <taxon>Laurasiatheria</taxon>
        <taxon>Artiodactyla</taxon>
        <taxon>Ruminantia</taxon>
        <taxon>Pecora</taxon>
        <taxon>Cervidae</taxon>
        <taxon>Odocoileinae</taxon>
        <taxon>Rangifer</taxon>
    </lineage>
</organism>
<accession>A0ACB0DPT2</accession>
<reference evidence="1" key="1">
    <citation type="submission" date="2023-05" db="EMBL/GenBank/DDBJ databases">
        <authorList>
            <consortium name="ELIXIR-Norway"/>
        </authorList>
    </citation>
    <scope>NUCLEOTIDE SEQUENCE</scope>
</reference>
<sequence>MRNLLLRQAKGFPRLVWLVDAQNAAASTQDGCSVSNSRSSQGAGTAPSRLTPQEIWTGVLLLCKQQEALLGLGVPDVRRPTAPHLPVTALRHLAPT</sequence>
<proteinExistence type="predicted"/>
<name>A0ACB0DPT2_RANTA</name>